<dbReference type="InterPro" id="IPR003675">
    <property type="entry name" value="Rce1/LyrA-like_dom"/>
</dbReference>
<evidence type="ECO:0000313" key="4">
    <source>
        <dbReference type="Proteomes" id="UP001598201"/>
    </source>
</evidence>
<evidence type="ECO:0000256" key="1">
    <source>
        <dbReference type="SAM" id="Phobius"/>
    </source>
</evidence>
<dbReference type="EMBL" id="JBHUCJ010000089">
    <property type="protein sequence ID" value="MFD3226489.1"/>
    <property type="molecule type" value="Genomic_DNA"/>
</dbReference>
<gene>
    <name evidence="3" type="ORF">ACFPK4_23390</name>
</gene>
<dbReference type="InterPro" id="IPR052710">
    <property type="entry name" value="CAAX_protease"/>
</dbReference>
<dbReference type="GO" id="GO:0016787">
    <property type="term" value="F:hydrolase activity"/>
    <property type="evidence" value="ECO:0007669"/>
    <property type="project" value="UniProtKB-KW"/>
</dbReference>
<protein>
    <submittedName>
        <fullName evidence="3">CPBP family intramembrane glutamic endopeptidase</fullName>
        <ecNumber evidence="3">3.4.-.-</ecNumber>
    </submittedName>
</protein>
<feature type="domain" description="CAAX prenyl protease 2/Lysostaphin resistance protein A-like" evidence="2">
    <location>
        <begin position="14"/>
        <end position="103"/>
    </location>
</feature>
<feature type="transmembrane region" description="Helical" evidence="1">
    <location>
        <begin position="91"/>
        <end position="107"/>
    </location>
</feature>
<evidence type="ECO:0000313" key="3">
    <source>
        <dbReference type="EMBL" id="MFD3226489.1"/>
    </source>
</evidence>
<keyword evidence="1" id="KW-0472">Membrane</keyword>
<keyword evidence="3" id="KW-0378">Hydrolase</keyword>
<keyword evidence="1" id="KW-0812">Transmembrane</keyword>
<keyword evidence="4" id="KW-1185">Reference proteome</keyword>
<keyword evidence="1" id="KW-1133">Transmembrane helix</keyword>
<evidence type="ECO:0000259" key="2">
    <source>
        <dbReference type="Pfam" id="PF02517"/>
    </source>
</evidence>
<reference evidence="3 4" key="1">
    <citation type="submission" date="2024-09" db="EMBL/GenBank/DDBJ databases">
        <title>Genomes of Rahnella.</title>
        <authorList>
            <person name="Mnguni F.C."/>
            <person name="Shin G.Y."/>
            <person name="Coutinho T."/>
        </authorList>
    </citation>
    <scope>NUCLEOTIDE SEQUENCE [LARGE SCALE GENOMIC DNA]</scope>
    <source>
        <strain evidence="3 4">20WA0057</strain>
    </source>
</reference>
<dbReference type="PANTHER" id="PTHR36435:SF1">
    <property type="entry name" value="CAAX AMINO TERMINAL PROTEASE FAMILY PROTEIN"/>
    <property type="match status" value="1"/>
</dbReference>
<proteinExistence type="predicted"/>
<feature type="transmembrane region" description="Helical" evidence="1">
    <location>
        <begin position="12"/>
        <end position="30"/>
    </location>
</feature>
<dbReference type="RefSeq" id="WP_379672224.1">
    <property type="nucleotide sequence ID" value="NZ_JBHUCJ010000089.1"/>
</dbReference>
<comment type="caution">
    <text evidence="3">The sequence shown here is derived from an EMBL/GenBank/DDBJ whole genome shotgun (WGS) entry which is preliminary data.</text>
</comment>
<sequence>MSNQLQVLPRYIYWLTQITLIFMVPFYEEISFRGGLFSALEIWIKNPYFASCITSITFALLHTQYTDIYSIIVLFIMSLILVSARRKTNGLLLPIILHMLMNSTAVLL</sequence>
<feature type="transmembrane region" description="Helical" evidence="1">
    <location>
        <begin position="68"/>
        <end position="84"/>
    </location>
</feature>
<dbReference type="EC" id="3.4.-.-" evidence="3"/>
<dbReference type="PANTHER" id="PTHR36435">
    <property type="entry name" value="SLR1288 PROTEIN"/>
    <property type="match status" value="1"/>
</dbReference>
<dbReference type="Proteomes" id="UP001598201">
    <property type="component" value="Unassembled WGS sequence"/>
</dbReference>
<organism evidence="3 4">
    <name type="scientific">Rahnella sp. (strain Y9602)</name>
    <dbReference type="NCBI Taxonomy" id="2703885"/>
    <lineage>
        <taxon>Bacteria</taxon>
        <taxon>Pseudomonadati</taxon>
        <taxon>Pseudomonadota</taxon>
        <taxon>Gammaproteobacteria</taxon>
        <taxon>Enterobacterales</taxon>
        <taxon>Yersiniaceae</taxon>
        <taxon>Rahnella</taxon>
    </lineage>
</organism>
<accession>A0ABW6CIC3</accession>
<dbReference type="Pfam" id="PF02517">
    <property type="entry name" value="Rce1-like"/>
    <property type="match status" value="1"/>
</dbReference>
<name>A0ABW6CIC3_RAHSY</name>